<dbReference type="AlphaFoldDB" id="A0A368JS68"/>
<proteinExistence type="predicted"/>
<evidence type="ECO:0000256" key="1">
    <source>
        <dbReference type="SAM" id="Phobius"/>
    </source>
</evidence>
<reference evidence="2 3" key="1">
    <citation type="submission" date="2018-07" db="EMBL/GenBank/DDBJ databases">
        <title>Genome analysis of Larkinella rosea.</title>
        <authorList>
            <person name="Zhou Z."/>
            <person name="Wang G."/>
        </authorList>
    </citation>
    <scope>NUCLEOTIDE SEQUENCE [LARGE SCALE GENOMIC DNA]</scope>
    <source>
        <strain evidence="3">zzj9</strain>
    </source>
</reference>
<evidence type="ECO:0000313" key="3">
    <source>
        <dbReference type="Proteomes" id="UP000253383"/>
    </source>
</evidence>
<feature type="transmembrane region" description="Helical" evidence="1">
    <location>
        <begin position="7"/>
        <end position="29"/>
    </location>
</feature>
<dbReference type="OrthoDB" id="948848at2"/>
<organism evidence="2 3">
    <name type="scientific">Larkinella punicea</name>
    <dbReference type="NCBI Taxonomy" id="2315727"/>
    <lineage>
        <taxon>Bacteria</taxon>
        <taxon>Pseudomonadati</taxon>
        <taxon>Bacteroidota</taxon>
        <taxon>Cytophagia</taxon>
        <taxon>Cytophagales</taxon>
        <taxon>Spirosomataceae</taxon>
        <taxon>Larkinella</taxon>
    </lineage>
</organism>
<dbReference type="Proteomes" id="UP000253383">
    <property type="component" value="Unassembled WGS sequence"/>
</dbReference>
<sequence length="183" mass="21183">MKRFISFGLFVVLLYHMLGHLLVLVGVQWQEQHELSERVTVFSSVDHIVEFQIPLQKHPNEAILTQSKPEGFKYRGSFYEIVNLDVSGDTLHISGYVNQAKSFFQRDLLSFVKEQFATGASESAKKANNLLKLFLKEYSPINRARTWFFLYDWNEKLVRIPSFTSHLSTRSLPVYSPPPELLS</sequence>
<keyword evidence="1" id="KW-0812">Transmembrane</keyword>
<comment type="caution">
    <text evidence="2">The sequence shown here is derived from an EMBL/GenBank/DDBJ whole genome shotgun (WGS) entry which is preliminary data.</text>
</comment>
<keyword evidence="3" id="KW-1185">Reference proteome</keyword>
<keyword evidence="1" id="KW-0472">Membrane</keyword>
<evidence type="ECO:0000313" key="2">
    <source>
        <dbReference type="EMBL" id="RCR70510.1"/>
    </source>
</evidence>
<gene>
    <name evidence="2" type="ORF">DUE52_06030</name>
</gene>
<accession>A0A368JS68</accession>
<protein>
    <submittedName>
        <fullName evidence="2">Uncharacterized protein</fullName>
    </submittedName>
</protein>
<keyword evidence="1" id="KW-1133">Transmembrane helix</keyword>
<name>A0A368JS68_9BACT</name>
<dbReference type="EMBL" id="QOWE01000004">
    <property type="protein sequence ID" value="RCR70510.1"/>
    <property type="molecule type" value="Genomic_DNA"/>
</dbReference>
<dbReference type="RefSeq" id="WP_114405079.1">
    <property type="nucleotide sequence ID" value="NZ_QOWE01000004.1"/>
</dbReference>